<dbReference type="InterPro" id="IPR001054">
    <property type="entry name" value="A/G_cyclase"/>
</dbReference>
<feature type="non-terminal residue" evidence="15">
    <location>
        <position position="198"/>
    </location>
</feature>
<dbReference type="Proteomes" id="UP000694941">
    <property type="component" value="Unplaced"/>
</dbReference>
<dbReference type="GeneID" id="111083438"/>
<evidence type="ECO:0000256" key="5">
    <source>
        <dbReference type="ARBA" id="ARBA00022723"/>
    </source>
</evidence>
<evidence type="ECO:0000256" key="7">
    <source>
        <dbReference type="ARBA" id="ARBA00022840"/>
    </source>
</evidence>
<comment type="subcellular location">
    <subcellularLocation>
        <location evidence="2">Membrane</location>
        <topology evidence="2">Multi-pass membrane protein</topology>
    </subcellularLocation>
</comment>
<evidence type="ECO:0000256" key="1">
    <source>
        <dbReference type="ARBA" id="ARBA00001593"/>
    </source>
</evidence>
<evidence type="ECO:0000256" key="2">
    <source>
        <dbReference type="ARBA" id="ARBA00004141"/>
    </source>
</evidence>
<keyword evidence="11" id="KW-0456">Lyase</keyword>
<evidence type="ECO:0000313" key="14">
    <source>
        <dbReference type="Proteomes" id="UP000694941"/>
    </source>
</evidence>
<keyword evidence="14" id="KW-1185">Reference proteome</keyword>
<name>A0ABM1RWA9_LIMPO</name>
<accession>A0ABM1RWA9</accession>
<sequence>MRVGIHTGGVLAGVLGQRQWQFDVYSRDVELANKMESSGLPGRVHISEKTLSFLNDEFEVSPADGASREEAIKLAGIKTYLIVGVLKPYPSGTLDDVFNKNEVCLTTKEEESHKPHEVRFDVSSDEEYKERLHRELLSRESDRNMWEHSRFFTLRFKSLDLERQYRGRRAITIMVSMAGFLLVLLSCDFADLVLVPGT</sequence>
<keyword evidence="8" id="KW-0460">Magnesium</keyword>
<feature type="transmembrane region" description="Helical" evidence="12">
    <location>
        <begin position="171"/>
        <end position="195"/>
    </location>
</feature>
<evidence type="ECO:0000256" key="10">
    <source>
        <dbReference type="ARBA" id="ARBA00023136"/>
    </source>
</evidence>
<dbReference type="RefSeq" id="XP_022235664.1">
    <property type="nucleotide sequence ID" value="XM_022379956.1"/>
</dbReference>
<keyword evidence="4 12" id="KW-0812">Transmembrane</keyword>
<dbReference type="CDD" id="cd07302">
    <property type="entry name" value="CHD"/>
    <property type="match status" value="1"/>
</dbReference>
<feature type="domain" description="Guanylate cyclase" evidence="13">
    <location>
        <begin position="1"/>
        <end position="36"/>
    </location>
</feature>
<keyword evidence="6" id="KW-0547">Nucleotide-binding</keyword>
<comment type="catalytic activity">
    <reaction evidence="1">
        <text>ATP = 3',5'-cyclic AMP + diphosphate</text>
        <dbReference type="Rhea" id="RHEA:15389"/>
        <dbReference type="ChEBI" id="CHEBI:30616"/>
        <dbReference type="ChEBI" id="CHEBI:33019"/>
        <dbReference type="ChEBI" id="CHEBI:58165"/>
        <dbReference type="EC" id="4.6.1.1"/>
    </reaction>
</comment>
<keyword evidence="5" id="KW-0479">Metal-binding</keyword>
<evidence type="ECO:0000259" key="13">
    <source>
        <dbReference type="PROSITE" id="PS50125"/>
    </source>
</evidence>
<evidence type="ECO:0000256" key="4">
    <source>
        <dbReference type="ARBA" id="ARBA00022692"/>
    </source>
</evidence>
<evidence type="ECO:0000256" key="12">
    <source>
        <dbReference type="SAM" id="Phobius"/>
    </source>
</evidence>
<evidence type="ECO:0000256" key="11">
    <source>
        <dbReference type="ARBA" id="ARBA00023239"/>
    </source>
</evidence>
<evidence type="ECO:0000313" key="15">
    <source>
        <dbReference type="RefSeq" id="XP_022235664.1"/>
    </source>
</evidence>
<evidence type="ECO:0000256" key="9">
    <source>
        <dbReference type="ARBA" id="ARBA00022989"/>
    </source>
</evidence>
<dbReference type="Pfam" id="PF00211">
    <property type="entry name" value="Guanylate_cyc"/>
    <property type="match status" value="1"/>
</dbReference>
<evidence type="ECO:0000256" key="3">
    <source>
        <dbReference type="ARBA" id="ARBA00012201"/>
    </source>
</evidence>
<proteinExistence type="predicted"/>
<dbReference type="EC" id="4.6.1.1" evidence="3"/>
<dbReference type="InterPro" id="IPR029787">
    <property type="entry name" value="Nucleotide_cyclase"/>
</dbReference>
<evidence type="ECO:0000256" key="6">
    <source>
        <dbReference type="ARBA" id="ARBA00022741"/>
    </source>
</evidence>
<dbReference type="PROSITE" id="PS50125">
    <property type="entry name" value="GUANYLATE_CYCLASE_2"/>
    <property type="match status" value="1"/>
</dbReference>
<dbReference type="PANTHER" id="PTHR45627">
    <property type="entry name" value="ADENYLATE CYCLASE TYPE 1"/>
    <property type="match status" value="1"/>
</dbReference>
<reference evidence="15" key="1">
    <citation type="submission" date="2025-08" db="UniProtKB">
        <authorList>
            <consortium name="RefSeq"/>
        </authorList>
    </citation>
    <scope>IDENTIFICATION</scope>
    <source>
        <tissue evidence="15">Muscle</tissue>
    </source>
</reference>
<gene>
    <name evidence="15" type="primary">LOC111083438</name>
</gene>
<dbReference type="PANTHER" id="PTHR45627:SF30">
    <property type="entry name" value="ADENYLATE CYCLASE TYPE 3"/>
    <property type="match status" value="1"/>
</dbReference>
<keyword evidence="9 12" id="KW-1133">Transmembrane helix</keyword>
<dbReference type="SUPFAM" id="SSF55073">
    <property type="entry name" value="Nucleotide cyclase"/>
    <property type="match status" value="1"/>
</dbReference>
<protein>
    <recommendedName>
        <fullName evidence="3">adenylate cyclase</fullName>
        <ecNumber evidence="3">4.6.1.1</ecNumber>
    </recommendedName>
</protein>
<keyword evidence="7" id="KW-0067">ATP-binding</keyword>
<dbReference type="Gene3D" id="3.30.70.1230">
    <property type="entry name" value="Nucleotide cyclase"/>
    <property type="match status" value="1"/>
</dbReference>
<organism evidence="14 15">
    <name type="scientific">Limulus polyphemus</name>
    <name type="common">Atlantic horseshoe crab</name>
    <dbReference type="NCBI Taxonomy" id="6850"/>
    <lineage>
        <taxon>Eukaryota</taxon>
        <taxon>Metazoa</taxon>
        <taxon>Ecdysozoa</taxon>
        <taxon>Arthropoda</taxon>
        <taxon>Chelicerata</taxon>
        <taxon>Merostomata</taxon>
        <taxon>Xiphosura</taxon>
        <taxon>Limulidae</taxon>
        <taxon>Limulus</taxon>
    </lineage>
</organism>
<evidence type="ECO:0000256" key="8">
    <source>
        <dbReference type="ARBA" id="ARBA00022842"/>
    </source>
</evidence>
<keyword evidence="10 12" id="KW-0472">Membrane</keyword>